<accession>A0A9W4MSB5</accession>
<dbReference type="AlphaFoldDB" id="A0A9W4MSB5"/>
<organism evidence="1 2">
    <name type="scientific">Penicillium nalgiovense</name>
    <dbReference type="NCBI Taxonomy" id="60175"/>
    <lineage>
        <taxon>Eukaryota</taxon>
        <taxon>Fungi</taxon>
        <taxon>Dikarya</taxon>
        <taxon>Ascomycota</taxon>
        <taxon>Pezizomycotina</taxon>
        <taxon>Eurotiomycetes</taxon>
        <taxon>Eurotiomycetidae</taxon>
        <taxon>Eurotiales</taxon>
        <taxon>Aspergillaceae</taxon>
        <taxon>Penicillium</taxon>
    </lineage>
</organism>
<comment type="caution">
    <text evidence="1">The sequence shown here is derived from an EMBL/GenBank/DDBJ whole genome shotgun (WGS) entry which is preliminary data.</text>
</comment>
<evidence type="ECO:0000313" key="2">
    <source>
        <dbReference type="Proteomes" id="UP001153461"/>
    </source>
</evidence>
<proteinExistence type="predicted"/>
<dbReference type="OrthoDB" id="4524525at2759"/>
<dbReference type="Proteomes" id="UP001153461">
    <property type="component" value="Unassembled WGS sequence"/>
</dbReference>
<sequence>MVHPFASTEGTLPVPICLLCGVEIHTTDNLGIPRSIEGASRLDKQHWKRLWKPDPGHFMISSHEVENAYIDRFPLLWSCLYRARKPLTSEFPSINSGLLISSVIKDSDNRYHLTGINPIQHLQGPYYAVNDPTKARITGNNNLGHHTQMFTQFYAADIKRQPRRLKDKTIGFVIHAHCWTLFDRVEGLGFNNTDLAKLVRICRKYWRESEWWGVSARHPLGVSQSPLIVPAIQQAMASTKTDSYHPTSGLSILPLELRVLISEFICPTTDYTMSDVQNLRNMLLGFGWELPKWFWRVRLDERLFFELKYSEDPSADWKVRLELMSLVADRSRLGSSGLANRERIIGIMLALRDAYTK</sequence>
<name>A0A9W4MSB5_PENNA</name>
<evidence type="ECO:0000313" key="1">
    <source>
        <dbReference type="EMBL" id="CAG8042455.1"/>
    </source>
</evidence>
<protein>
    <submittedName>
        <fullName evidence="1">Uncharacterized protein</fullName>
    </submittedName>
</protein>
<gene>
    <name evidence="1" type="ORF">PNAL_LOCUS3049</name>
</gene>
<reference evidence="1" key="1">
    <citation type="submission" date="2021-07" db="EMBL/GenBank/DDBJ databases">
        <authorList>
            <person name="Branca A.L. A."/>
        </authorList>
    </citation>
    <scope>NUCLEOTIDE SEQUENCE</scope>
</reference>
<dbReference type="EMBL" id="CAJVNV010000102">
    <property type="protein sequence ID" value="CAG8042455.1"/>
    <property type="molecule type" value="Genomic_DNA"/>
</dbReference>